<evidence type="ECO:0000256" key="1">
    <source>
        <dbReference type="SAM" id="Coils"/>
    </source>
</evidence>
<dbReference type="AlphaFoldDB" id="A0A2T5P5Q8"/>
<feature type="coiled-coil region" evidence="1">
    <location>
        <begin position="122"/>
        <end position="174"/>
    </location>
</feature>
<dbReference type="RefSeq" id="WP_108108884.1">
    <property type="nucleotide sequence ID" value="NZ_QASN01000021.1"/>
</dbReference>
<dbReference type="OrthoDB" id="6080407at2"/>
<organism evidence="3 4">
    <name type="scientific">Pseudomonas mangrovi</name>
    <dbReference type="NCBI Taxonomy" id="2161748"/>
    <lineage>
        <taxon>Bacteria</taxon>
        <taxon>Pseudomonadati</taxon>
        <taxon>Pseudomonadota</taxon>
        <taxon>Gammaproteobacteria</taxon>
        <taxon>Pseudomonadales</taxon>
        <taxon>Pseudomonadaceae</taxon>
        <taxon>Pseudomonas</taxon>
    </lineage>
</organism>
<evidence type="ECO:0000313" key="3">
    <source>
        <dbReference type="EMBL" id="PTU73072.1"/>
    </source>
</evidence>
<gene>
    <name evidence="3" type="ORF">DBO85_17665</name>
</gene>
<dbReference type="Proteomes" id="UP000244064">
    <property type="component" value="Unassembled WGS sequence"/>
</dbReference>
<feature type="chain" id="PRO_5015654118" evidence="2">
    <location>
        <begin position="24"/>
        <end position="199"/>
    </location>
</feature>
<proteinExistence type="predicted"/>
<protein>
    <submittedName>
        <fullName evidence="3">DUF4124 domain-containing protein</fullName>
    </submittedName>
</protein>
<comment type="caution">
    <text evidence="3">The sequence shown here is derived from an EMBL/GenBank/DDBJ whole genome shotgun (WGS) entry which is preliminary data.</text>
</comment>
<evidence type="ECO:0000313" key="4">
    <source>
        <dbReference type="Proteomes" id="UP000244064"/>
    </source>
</evidence>
<reference evidence="3 4" key="1">
    <citation type="submission" date="2018-04" db="EMBL/GenBank/DDBJ databases">
        <title>Pseudomonas sp. nov., isolated from mangrove soil.</title>
        <authorList>
            <person name="Chen C."/>
        </authorList>
    </citation>
    <scope>NUCLEOTIDE SEQUENCE [LARGE SCALE GENOMIC DNA]</scope>
    <source>
        <strain evidence="3 4">TC-11</strain>
    </source>
</reference>
<keyword evidence="2" id="KW-0732">Signal</keyword>
<feature type="signal peptide" evidence="2">
    <location>
        <begin position="1"/>
        <end position="23"/>
    </location>
</feature>
<dbReference type="EMBL" id="QASN01000021">
    <property type="protein sequence ID" value="PTU73072.1"/>
    <property type="molecule type" value="Genomic_DNA"/>
</dbReference>
<keyword evidence="4" id="KW-1185">Reference proteome</keyword>
<accession>A0A2T5P5Q8</accession>
<evidence type="ECO:0000256" key="2">
    <source>
        <dbReference type="SAM" id="SignalP"/>
    </source>
</evidence>
<keyword evidence="1" id="KW-0175">Coiled coil</keyword>
<name>A0A2T5P5Q8_9PSED</name>
<sequence length="199" mass="22539">MLKSVAGTLLMSLVALAPASAVADKLYRYVNDEGVVVLDRLGVPPEFVANGYEVLNEQGRVIDVIPPAPSEEEMKIILQERARAQSDIQLRRLYSTPADVERAKLRKLKELDGMIGIAQGNLESLYAQQANLQSQAAAHERAGRQAPAHLVGQIENLKSEQENLRRRIERYHESREQITLTFDSDRDRLKELIDRDRRR</sequence>